<dbReference type="GO" id="GO:0000139">
    <property type="term" value="C:Golgi membrane"/>
    <property type="evidence" value="ECO:0007669"/>
    <property type="project" value="UniProtKB-SubCell"/>
</dbReference>
<dbReference type="AlphaFoldDB" id="A0A8J5BGQ3"/>
<proteinExistence type="predicted"/>
<feature type="domain" description="Glycosyltransferase 61 catalytic" evidence="7">
    <location>
        <begin position="218"/>
        <end position="408"/>
    </location>
</feature>
<keyword evidence="6" id="KW-0812">Transmembrane</keyword>
<dbReference type="InterPro" id="IPR007657">
    <property type="entry name" value="Glycosyltransferase_61"/>
</dbReference>
<gene>
    <name evidence="8" type="ORF">ZIOFF_069273</name>
</gene>
<keyword evidence="4" id="KW-0808">Transferase</keyword>
<dbReference type="Proteomes" id="UP000734854">
    <property type="component" value="Unassembled WGS sequence"/>
</dbReference>
<dbReference type="InterPro" id="IPR049625">
    <property type="entry name" value="Glyco_transf_61_cat"/>
</dbReference>
<dbReference type="EMBL" id="JACMSC010000020">
    <property type="protein sequence ID" value="KAG6471826.1"/>
    <property type="molecule type" value="Genomic_DNA"/>
</dbReference>
<evidence type="ECO:0000256" key="6">
    <source>
        <dbReference type="SAM" id="Phobius"/>
    </source>
</evidence>
<keyword evidence="6" id="KW-1133">Transmembrane helix</keyword>
<keyword evidence="9" id="KW-1185">Reference proteome</keyword>
<comment type="caution">
    <text evidence="8">The sequence shown here is derived from an EMBL/GenBank/DDBJ whole genome shotgun (WGS) entry which is preliminary data.</text>
</comment>
<evidence type="ECO:0000256" key="1">
    <source>
        <dbReference type="ARBA" id="ARBA00004323"/>
    </source>
</evidence>
<comment type="pathway">
    <text evidence="2">Glycan metabolism.</text>
</comment>
<evidence type="ECO:0000256" key="3">
    <source>
        <dbReference type="ARBA" id="ARBA00022676"/>
    </source>
</evidence>
<dbReference type="PANTHER" id="PTHR20961">
    <property type="entry name" value="GLYCOSYLTRANSFERASE"/>
    <property type="match status" value="1"/>
</dbReference>
<evidence type="ECO:0000259" key="7">
    <source>
        <dbReference type="Pfam" id="PF04577"/>
    </source>
</evidence>
<evidence type="ECO:0000256" key="2">
    <source>
        <dbReference type="ARBA" id="ARBA00004881"/>
    </source>
</evidence>
<dbReference type="GO" id="GO:0016763">
    <property type="term" value="F:pentosyltransferase activity"/>
    <property type="evidence" value="ECO:0007669"/>
    <property type="project" value="UniProtKB-ARBA"/>
</dbReference>
<dbReference type="Pfam" id="PF04577">
    <property type="entry name" value="Glyco_transf_61"/>
    <property type="match status" value="1"/>
</dbReference>
<dbReference type="OrthoDB" id="529273at2759"/>
<evidence type="ECO:0000313" key="9">
    <source>
        <dbReference type="Proteomes" id="UP000734854"/>
    </source>
</evidence>
<feature type="transmembrane region" description="Helical" evidence="6">
    <location>
        <begin position="19"/>
        <end position="36"/>
    </location>
</feature>
<evidence type="ECO:0000256" key="4">
    <source>
        <dbReference type="ARBA" id="ARBA00022679"/>
    </source>
</evidence>
<organism evidence="8 9">
    <name type="scientific">Zingiber officinale</name>
    <name type="common">Ginger</name>
    <name type="synonym">Amomum zingiber</name>
    <dbReference type="NCBI Taxonomy" id="94328"/>
    <lineage>
        <taxon>Eukaryota</taxon>
        <taxon>Viridiplantae</taxon>
        <taxon>Streptophyta</taxon>
        <taxon>Embryophyta</taxon>
        <taxon>Tracheophyta</taxon>
        <taxon>Spermatophyta</taxon>
        <taxon>Magnoliopsida</taxon>
        <taxon>Liliopsida</taxon>
        <taxon>Zingiberales</taxon>
        <taxon>Zingiberaceae</taxon>
        <taxon>Zingiber</taxon>
    </lineage>
</organism>
<evidence type="ECO:0000256" key="5">
    <source>
        <dbReference type="ARBA" id="ARBA00023180"/>
    </source>
</evidence>
<keyword evidence="5" id="KW-0325">Glycoprotein</keyword>
<sequence>MGYEKAVVKSMGRIEARKLGLALLVGCCLVILSYFITMSETPVDGQASLTFTVGANGDAEDKISRVQPEKEKIAVEEPNKSISTVSHVILKDNNSELRKQDETVLPPKKEEPQVIEMPRPPLTESICDFSNFRTEFCDLKGDVRVHGKKKAASAAVVLLSPQRKAEEYMVVPYVRKHMDNIEKVAVRTVQAPHAAPACTASSTVPAIVFALGGFTGNYYHDFTDVLLPLFLTAHEFHGEVQFLITNIQLWWLGKYRPIFEKLTRYEFVDLDKSDDVHCRSHVLVDLRFHNDLIIDRARAPNGISTPDFSRFLREVYSLPRERAVSLRAHPERRPRLLLVARNGTRRFTNMPEVAQAAEAAGFEVVRADAEFGNVAGFVEVVNSCDVIMGVHGAGLTNFVFLPANAVVIQIVPCCDLEGMAEHTFGAPAKEAGLLYLQYSISVEESTLLESYPREHPVFTDPQSIHRQGWFKMGKIYLGRQHVKLDVDRFRPILIQAMDHLRQ</sequence>
<keyword evidence="3" id="KW-0328">Glycosyltransferase</keyword>
<dbReference type="PANTHER" id="PTHR20961:SF144">
    <property type="entry name" value="OS01G0119100 PROTEIN"/>
    <property type="match status" value="1"/>
</dbReference>
<name>A0A8J5BGQ3_ZINOF</name>
<keyword evidence="6" id="KW-0472">Membrane</keyword>
<accession>A0A8J5BGQ3</accession>
<evidence type="ECO:0000313" key="8">
    <source>
        <dbReference type="EMBL" id="KAG6471826.1"/>
    </source>
</evidence>
<protein>
    <recommendedName>
        <fullName evidence="7">Glycosyltransferase 61 catalytic domain-containing protein</fullName>
    </recommendedName>
</protein>
<comment type="subcellular location">
    <subcellularLocation>
        <location evidence="1">Golgi apparatus membrane</location>
        <topology evidence="1">Single-pass type II membrane protein</topology>
    </subcellularLocation>
</comment>
<reference evidence="8 9" key="1">
    <citation type="submission" date="2020-08" db="EMBL/GenBank/DDBJ databases">
        <title>Plant Genome Project.</title>
        <authorList>
            <person name="Zhang R.-G."/>
        </authorList>
    </citation>
    <scope>NUCLEOTIDE SEQUENCE [LARGE SCALE GENOMIC DNA]</scope>
    <source>
        <tissue evidence="8">Rhizome</tissue>
    </source>
</reference>